<keyword evidence="2" id="KW-1185">Reference proteome</keyword>
<evidence type="ECO:0000313" key="1">
    <source>
        <dbReference type="EMBL" id="MEZ4051429.1"/>
    </source>
</evidence>
<evidence type="ECO:0000313" key="2">
    <source>
        <dbReference type="Proteomes" id="UP001567731"/>
    </source>
</evidence>
<proteinExistence type="predicted"/>
<protein>
    <recommendedName>
        <fullName evidence="3">Phage protein</fullName>
    </recommendedName>
</protein>
<organism evidence="1 2">
    <name type="scientific">Enterobacter rongchengensis</name>
    <dbReference type="NCBI Taxonomy" id="3030999"/>
    <lineage>
        <taxon>Bacteria</taxon>
        <taxon>Pseudomonadati</taxon>
        <taxon>Pseudomonadota</taxon>
        <taxon>Gammaproteobacteria</taxon>
        <taxon>Enterobacterales</taxon>
        <taxon>Enterobacteriaceae</taxon>
        <taxon>Enterobacter</taxon>
    </lineage>
</organism>
<dbReference type="RefSeq" id="WP_371196662.1">
    <property type="nucleotide sequence ID" value="NZ_JAUEHC010000013.1"/>
</dbReference>
<reference evidence="1 2" key="1">
    <citation type="submission" date="2023-06" db="EMBL/GenBank/DDBJ databases">
        <title>Genome characterization of Enterobacterales and Pseudomonas spp isolates with different phenotypes to cefepime-taniborbactam.</title>
        <authorList>
            <person name="Hernandez-Garcia M."/>
            <person name="Garcia-Castillo M."/>
            <person name="Ruiz-Garbajosa P."/>
            <person name="Canton R."/>
        </authorList>
    </citation>
    <scope>NUCLEOTIDE SEQUENCE [LARGE SCALE GENOMIC DNA]</scope>
    <source>
        <strain evidence="1 2">A003</strain>
    </source>
</reference>
<gene>
    <name evidence="1" type="ORF">QVM81_07560</name>
</gene>
<comment type="caution">
    <text evidence="1">The sequence shown here is derived from an EMBL/GenBank/DDBJ whole genome shotgun (WGS) entry which is preliminary data.</text>
</comment>
<sequence>MKVLSFKCSEVQDTLDVIKVWVYSGFKVFTGIIELEDTDLDVAAITFAEQVAEQNGLEWYDFEIQELNKNSFF</sequence>
<accession>A0ABV4JD06</accession>
<dbReference type="EMBL" id="JAUEHC010000013">
    <property type="protein sequence ID" value="MEZ4051429.1"/>
    <property type="molecule type" value="Genomic_DNA"/>
</dbReference>
<name>A0ABV4JD06_9ENTR</name>
<evidence type="ECO:0008006" key="3">
    <source>
        <dbReference type="Google" id="ProtNLM"/>
    </source>
</evidence>
<dbReference type="Proteomes" id="UP001567731">
    <property type="component" value="Unassembled WGS sequence"/>
</dbReference>